<dbReference type="PANTHER" id="PTHR34538">
    <property type="entry name" value="EXPRESSED PROTEIN"/>
    <property type="match status" value="1"/>
</dbReference>
<evidence type="ECO:0000313" key="1">
    <source>
        <dbReference type="EMBL" id="KAK3193460.1"/>
    </source>
</evidence>
<sequence>MQQSELSWEIAMKMFEMQRLQRIQFLKLGKKMRSTESSVKLGRVERRVPTSCVCKSHMWRQLVWKLKSLWKQALGRQRISIRYSYDIHSYSLNFDDGIFPR</sequence>
<comment type="caution">
    <text evidence="1">The sequence shown here is derived from an EMBL/GenBank/DDBJ whole genome shotgun (WGS) entry which is preliminary data.</text>
</comment>
<protein>
    <submittedName>
        <fullName evidence="1">Uncharacterized protein</fullName>
    </submittedName>
</protein>
<accession>A0AAD9ZUC8</accession>
<evidence type="ECO:0000313" key="2">
    <source>
        <dbReference type="Proteomes" id="UP001281410"/>
    </source>
</evidence>
<dbReference type="Proteomes" id="UP001281410">
    <property type="component" value="Unassembled WGS sequence"/>
</dbReference>
<proteinExistence type="predicted"/>
<reference evidence="1" key="1">
    <citation type="journal article" date="2023" name="Plant J.">
        <title>Genome sequences and population genomics provide insights into the demographic history, inbreeding, and mutation load of two 'living fossil' tree species of Dipteronia.</title>
        <authorList>
            <person name="Feng Y."/>
            <person name="Comes H.P."/>
            <person name="Chen J."/>
            <person name="Zhu S."/>
            <person name="Lu R."/>
            <person name="Zhang X."/>
            <person name="Li P."/>
            <person name="Qiu J."/>
            <person name="Olsen K.M."/>
            <person name="Qiu Y."/>
        </authorList>
    </citation>
    <scope>NUCLEOTIDE SEQUENCE</scope>
    <source>
        <strain evidence="1">NBL</strain>
    </source>
</reference>
<keyword evidence="2" id="KW-1185">Reference proteome</keyword>
<dbReference type="AlphaFoldDB" id="A0AAD9ZUC8"/>
<name>A0AAD9ZUC8_9ROSI</name>
<gene>
    <name evidence="1" type="ORF">Dsin_024770</name>
</gene>
<dbReference type="PANTHER" id="PTHR34538:SF4">
    <property type="entry name" value="EXPRESSED PROTEIN"/>
    <property type="match status" value="1"/>
</dbReference>
<dbReference type="EMBL" id="JANJYJ010000008">
    <property type="protein sequence ID" value="KAK3193460.1"/>
    <property type="molecule type" value="Genomic_DNA"/>
</dbReference>
<organism evidence="1 2">
    <name type="scientific">Dipteronia sinensis</name>
    <dbReference type="NCBI Taxonomy" id="43782"/>
    <lineage>
        <taxon>Eukaryota</taxon>
        <taxon>Viridiplantae</taxon>
        <taxon>Streptophyta</taxon>
        <taxon>Embryophyta</taxon>
        <taxon>Tracheophyta</taxon>
        <taxon>Spermatophyta</taxon>
        <taxon>Magnoliopsida</taxon>
        <taxon>eudicotyledons</taxon>
        <taxon>Gunneridae</taxon>
        <taxon>Pentapetalae</taxon>
        <taxon>rosids</taxon>
        <taxon>malvids</taxon>
        <taxon>Sapindales</taxon>
        <taxon>Sapindaceae</taxon>
        <taxon>Hippocastanoideae</taxon>
        <taxon>Acereae</taxon>
        <taxon>Dipteronia</taxon>
    </lineage>
</organism>